<dbReference type="EMBL" id="PP542043">
    <property type="protein sequence ID" value="XDO02239.1"/>
    <property type="molecule type" value="Genomic_DNA"/>
</dbReference>
<evidence type="ECO:0000313" key="1">
    <source>
        <dbReference type="EMBL" id="XDO02239.1"/>
    </source>
</evidence>
<proteinExistence type="predicted"/>
<gene>
    <name evidence="1" type="ORF">FloV-SA2_00421</name>
</gene>
<protein>
    <recommendedName>
        <fullName evidence="2">J domain-containing protein</fullName>
    </recommendedName>
</protein>
<name>A0AB39JF57_9VIRU</name>
<reference evidence="1" key="1">
    <citation type="submission" date="2024-03" db="EMBL/GenBank/DDBJ databases">
        <title>Eukaryotic viruses encode the ribosomal protein eL40.</title>
        <authorList>
            <person name="Thomy J."/>
            <person name="Schvarcz C.R."/>
            <person name="McBeain K.A."/>
            <person name="Edwards K.F."/>
            <person name="Steward G.F."/>
        </authorList>
    </citation>
    <scope>NUCLEOTIDE SEQUENCE</scope>
    <source>
        <strain evidence="1">FloV-SA2</strain>
    </source>
</reference>
<accession>A0AB39JF57</accession>
<sequence>MEIDTNENNYDYDKLLKLFALTPNFDKYDLKKVKKKVLMLHPDKSKIPQKIFIFMLKMYYKLEQIYLYTNKDNTNLHNLSLNYEADKTFKSYLEQNNINPMTNYKKFSQEFNKMFESVYISDNSDGYSDWLKSDEDIYNKNDLEESRQSAIKKNGEIVKTEDLEEIGNNFRNFHTDIKESYSNPFLALDINKTYNEKKKFKNVEEYRRFLAKQDKNNEPLSKDASLKFIKNKEDLLSDQCKQIAFDNMMNEERTNKKYNKYISQHLKIEN</sequence>
<evidence type="ECO:0008006" key="2">
    <source>
        <dbReference type="Google" id="ProtNLM"/>
    </source>
</evidence>
<organism evidence="1">
    <name type="scientific">Florenciella sp. virus SA2</name>
    <dbReference type="NCBI Taxonomy" id="3240092"/>
    <lineage>
        <taxon>Viruses</taxon>
    </lineage>
</organism>